<protein>
    <submittedName>
        <fullName evidence="9">Sterol desaturase family protein</fullName>
    </submittedName>
</protein>
<reference evidence="9 10" key="1">
    <citation type="submission" date="2020-08" db="EMBL/GenBank/DDBJ databases">
        <title>Genome sequence of Sphingomonas daechungensis KACC 18115T.</title>
        <authorList>
            <person name="Hyun D.-W."/>
            <person name="Bae J.-W."/>
        </authorList>
    </citation>
    <scope>NUCLEOTIDE SEQUENCE [LARGE SCALE GENOMIC DNA]</scope>
    <source>
        <strain evidence="9 10">KACC 18115</strain>
    </source>
</reference>
<feature type="transmembrane region" description="Helical" evidence="7">
    <location>
        <begin position="70"/>
        <end position="89"/>
    </location>
</feature>
<accession>A0ABX6SZV2</accession>
<dbReference type="PANTHER" id="PTHR21624:SF1">
    <property type="entry name" value="ALKYLGLYCEROL MONOOXYGENASE"/>
    <property type="match status" value="1"/>
</dbReference>
<evidence type="ECO:0000313" key="10">
    <source>
        <dbReference type="Proteomes" id="UP000516134"/>
    </source>
</evidence>
<name>A0ABX6SZV2_9SPHN</name>
<evidence type="ECO:0000256" key="4">
    <source>
        <dbReference type="ARBA" id="ARBA00023002"/>
    </source>
</evidence>
<proteinExistence type="predicted"/>
<dbReference type="Pfam" id="PF04116">
    <property type="entry name" value="FA_hydroxylase"/>
    <property type="match status" value="1"/>
</dbReference>
<dbReference type="InterPro" id="IPR006694">
    <property type="entry name" value="Fatty_acid_hydroxylase"/>
</dbReference>
<evidence type="ECO:0000256" key="7">
    <source>
        <dbReference type="SAM" id="Phobius"/>
    </source>
</evidence>
<keyword evidence="10" id="KW-1185">Reference proteome</keyword>
<organism evidence="9 10">
    <name type="scientific">Sphingomonas daechungensis</name>
    <dbReference type="NCBI Taxonomy" id="1176646"/>
    <lineage>
        <taxon>Bacteria</taxon>
        <taxon>Pseudomonadati</taxon>
        <taxon>Pseudomonadota</taxon>
        <taxon>Alphaproteobacteria</taxon>
        <taxon>Sphingomonadales</taxon>
        <taxon>Sphingomonadaceae</taxon>
        <taxon>Sphingomonas</taxon>
    </lineage>
</organism>
<dbReference type="RefSeq" id="WP_187714521.1">
    <property type="nucleotide sequence ID" value="NZ_CP060780.1"/>
</dbReference>
<keyword evidence="4" id="KW-0560">Oxidoreductase</keyword>
<keyword evidence="5" id="KW-0443">Lipid metabolism</keyword>
<keyword evidence="2 7" id="KW-0812">Transmembrane</keyword>
<dbReference type="InterPro" id="IPR051689">
    <property type="entry name" value="Sterol_desaturase/TMEM195"/>
</dbReference>
<sequence>MAPFITIPLWDWLEPLGDAGLAVQAAVLVVVADFLAYWRHRAEHSWFWRVHVVHHAPRELHAANSIGHPIQALFSFAFIAVPMSLIQISGPTIPFVVGAVVSLLALYIHSPTAVNFGAARRIVVDNRFHRIHHSLEERHFDKNFGICFSIWDYMFGTAYEPGEEWPEVGVAGVRSPMTLTDYLKLPFLPEASGSSAESDPKGIPATES</sequence>
<comment type="subcellular location">
    <subcellularLocation>
        <location evidence="1">Endomembrane system</location>
        <topology evidence="1">Multi-pass membrane protein</topology>
    </subcellularLocation>
</comment>
<dbReference type="PANTHER" id="PTHR21624">
    <property type="entry name" value="STEROL DESATURASE-RELATED PROTEIN"/>
    <property type="match status" value="1"/>
</dbReference>
<gene>
    <name evidence="9" type="ORF">H9L15_14185</name>
</gene>
<feature type="domain" description="Fatty acid hydroxylase" evidence="8">
    <location>
        <begin position="26"/>
        <end position="157"/>
    </location>
</feature>
<evidence type="ECO:0000256" key="6">
    <source>
        <dbReference type="ARBA" id="ARBA00023136"/>
    </source>
</evidence>
<keyword evidence="6 7" id="KW-0472">Membrane</keyword>
<evidence type="ECO:0000313" key="9">
    <source>
        <dbReference type="EMBL" id="QNP43091.1"/>
    </source>
</evidence>
<feature type="transmembrane region" description="Helical" evidence="7">
    <location>
        <begin position="20"/>
        <end position="38"/>
    </location>
</feature>
<evidence type="ECO:0000256" key="2">
    <source>
        <dbReference type="ARBA" id="ARBA00022692"/>
    </source>
</evidence>
<dbReference type="Proteomes" id="UP000516134">
    <property type="component" value="Chromosome"/>
</dbReference>
<evidence type="ECO:0000259" key="8">
    <source>
        <dbReference type="Pfam" id="PF04116"/>
    </source>
</evidence>
<evidence type="ECO:0000256" key="5">
    <source>
        <dbReference type="ARBA" id="ARBA00023098"/>
    </source>
</evidence>
<evidence type="ECO:0000256" key="1">
    <source>
        <dbReference type="ARBA" id="ARBA00004127"/>
    </source>
</evidence>
<feature type="transmembrane region" description="Helical" evidence="7">
    <location>
        <begin position="95"/>
        <end position="118"/>
    </location>
</feature>
<dbReference type="EMBL" id="CP060780">
    <property type="protein sequence ID" value="QNP43091.1"/>
    <property type="molecule type" value="Genomic_DNA"/>
</dbReference>
<evidence type="ECO:0000256" key="3">
    <source>
        <dbReference type="ARBA" id="ARBA00022989"/>
    </source>
</evidence>
<keyword evidence="3 7" id="KW-1133">Transmembrane helix</keyword>